<sequence>MKNKPLKSKLFYSYGIVFCFVLLLGLSSISALNMVTNQAVRYDEKVIPVVEQIGLARRNMVSVRRYLLNAIIAQTQDDYQRVKNSMTEDRNALYDSLDKIAEIMPEYETEVKNIDAKLQSVKIYNDQM</sequence>
<protein>
    <submittedName>
        <fullName evidence="2">MCP four helix bundle domain-containing protein</fullName>
    </submittedName>
</protein>
<dbReference type="EMBL" id="DXIE01000035">
    <property type="protein sequence ID" value="HIV62492.1"/>
    <property type="molecule type" value="Genomic_DNA"/>
</dbReference>
<reference evidence="2" key="2">
    <citation type="submission" date="2021-04" db="EMBL/GenBank/DDBJ databases">
        <authorList>
            <person name="Gilroy R."/>
        </authorList>
    </citation>
    <scope>NUCLEOTIDE SEQUENCE</scope>
    <source>
        <strain evidence="2">CHK193-4272</strain>
    </source>
</reference>
<feature type="domain" description="Chemotaxis methyl-accepting receptor HlyB-like 4HB MCP" evidence="1">
    <location>
        <begin position="6"/>
        <end position="105"/>
    </location>
</feature>
<evidence type="ECO:0000259" key="1">
    <source>
        <dbReference type="Pfam" id="PF12729"/>
    </source>
</evidence>
<reference evidence="2" key="1">
    <citation type="journal article" date="2021" name="PeerJ">
        <title>Extensive microbial diversity within the chicken gut microbiome revealed by metagenomics and culture.</title>
        <authorList>
            <person name="Gilroy R."/>
            <person name="Ravi A."/>
            <person name="Getino M."/>
            <person name="Pursley I."/>
            <person name="Horton D.L."/>
            <person name="Alikhan N.F."/>
            <person name="Baker D."/>
            <person name="Gharbi K."/>
            <person name="Hall N."/>
            <person name="Watson M."/>
            <person name="Adriaenssens E.M."/>
            <person name="Foster-Nyarko E."/>
            <person name="Jarju S."/>
            <person name="Secka A."/>
            <person name="Antonio M."/>
            <person name="Oren A."/>
            <person name="Chaudhuri R.R."/>
            <person name="La Ragione R."/>
            <person name="Hildebrand F."/>
            <person name="Pallen M.J."/>
        </authorList>
    </citation>
    <scope>NUCLEOTIDE SEQUENCE</scope>
    <source>
        <strain evidence="2">CHK193-4272</strain>
    </source>
</reference>
<proteinExistence type="predicted"/>
<dbReference type="Proteomes" id="UP000886808">
    <property type="component" value="Unassembled WGS sequence"/>
</dbReference>
<comment type="caution">
    <text evidence="2">The sequence shown here is derived from an EMBL/GenBank/DDBJ whole genome shotgun (WGS) entry which is preliminary data.</text>
</comment>
<dbReference type="Pfam" id="PF12729">
    <property type="entry name" value="4HB_MCP_1"/>
    <property type="match status" value="1"/>
</dbReference>
<evidence type="ECO:0000313" key="3">
    <source>
        <dbReference type="Proteomes" id="UP000886808"/>
    </source>
</evidence>
<organism evidence="2 3">
    <name type="scientific">Candidatus Butyricicoccus avistercoris</name>
    <dbReference type="NCBI Taxonomy" id="2838518"/>
    <lineage>
        <taxon>Bacteria</taxon>
        <taxon>Bacillati</taxon>
        <taxon>Bacillota</taxon>
        <taxon>Clostridia</taxon>
        <taxon>Eubacteriales</taxon>
        <taxon>Butyricicoccaceae</taxon>
        <taxon>Butyricicoccus</taxon>
    </lineage>
</organism>
<dbReference type="AlphaFoldDB" id="A0A9D1PIA6"/>
<gene>
    <name evidence="2" type="ORF">H9746_06605</name>
</gene>
<accession>A0A9D1PIA6</accession>
<evidence type="ECO:0000313" key="2">
    <source>
        <dbReference type="EMBL" id="HIV62492.1"/>
    </source>
</evidence>
<name>A0A9D1PIA6_9FIRM</name>
<dbReference type="InterPro" id="IPR024478">
    <property type="entry name" value="HlyB_4HB_MCP"/>
</dbReference>